<evidence type="ECO:0000256" key="1">
    <source>
        <dbReference type="SAM" id="Phobius"/>
    </source>
</evidence>
<keyword evidence="1" id="KW-0812">Transmembrane</keyword>
<feature type="transmembrane region" description="Helical" evidence="1">
    <location>
        <begin position="6"/>
        <end position="27"/>
    </location>
</feature>
<dbReference type="EMBL" id="DSZT01000068">
    <property type="protein sequence ID" value="HGU41735.1"/>
    <property type="molecule type" value="Genomic_DNA"/>
</dbReference>
<dbReference type="EMBL" id="DTBH01000146">
    <property type="protein sequence ID" value="HGQ77591.1"/>
    <property type="molecule type" value="Genomic_DNA"/>
</dbReference>
<proteinExistence type="predicted"/>
<gene>
    <name evidence="3" type="ORF">ENT72_02270</name>
    <name evidence="2" type="ORF">ENU12_06785</name>
</gene>
<evidence type="ECO:0000313" key="3">
    <source>
        <dbReference type="EMBL" id="HGU41735.1"/>
    </source>
</evidence>
<comment type="caution">
    <text evidence="3">The sequence shown here is derived from an EMBL/GenBank/DDBJ whole genome shotgun (WGS) entry which is preliminary data.</text>
</comment>
<dbReference type="AlphaFoldDB" id="A0A7C4RY14"/>
<evidence type="ECO:0000313" key="2">
    <source>
        <dbReference type="EMBL" id="HGQ77591.1"/>
    </source>
</evidence>
<reference evidence="3" key="1">
    <citation type="journal article" date="2020" name="mSystems">
        <title>Genome- and Community-Level Interaction Insights into Carbon Utilization and Element Cycling Functions of Hydrothermarchaeota in Hydrothermal Sediment.</title>
        <authorList>
            <person name="Zhou Z."/>
            <person name="Liu Y."/>
            <person name="Xu W."/>
            <person name="Pan J."/>
            <person name="Luo Z.H."/>
            <person name="Li M."/>
        </authorList>
    </citation>
    <scope>NUCLEOTIDE SEQUENCE [LARGE SCALE GENOMIC DNA]</scope>
    <source>
        <strain evidence="3">SpSt-604</strain>
        <strain evidence="2">SpSt-640</strain>
    </source>
</reference>
<sequence length="156" mass="17776">MDKKRLIFYIFFFSLTLLALVLLDMSVRSLKVAFKKLESTKVLFKILSCEQKGISLLCDASLIVETPGVKNEIEIVQLRVFTEDGKYIGSWNSDKIRNQNFSFLISNAELFGKIQSGSIKVSGFTKVRIDIGRYGLKMNLPIEEEVKVGERRQSTQ</sequence>
<protein>
    <submittedName>
        <fullName evidence="3">Uncharacterized protein</fullName>
    </submittedName>
</protein>
<keyword evidence="1" id="KW-1133">Transmembrane helix</keyword>
<organism evidence="3">
    <name type="scientific">Fervidobacterium pennivorans</name>
    <dbReference type="NCBI Taxonomy" id="93466"/>
    <lineage>
        <taxon>Bacteria</taxon>
        <taxon>Thermotogati</taxon>
        <taxon>Thermotogota</taxon>
        <taxon>Thermotogae</taxon>
        <taxon>Thermotogales</taxon>
        <taxon>Fervidobacteriaceae</taxon>
        <taxon>Fervidobacterium</taxon>
    </lineage>
</organism>
<accession>A0A7C4RY14</accession>
<name>A0A7C4RY14_FERPE</name>
<keyword evidence="1" id="KW-0472">Membrane</keyword>